<dbReference type="GO" id="GO:0032259">
    <property type="term" value="P:methylation"/>
    <property type="evidence" value="ECO:0007669"/>
    <property type="project" value="UniProtKB-KW"/>
</dbReference>
<dbReference type="PROSITE" id="PS50280">
    <property type="entry name" value="SET"/>
    <property type="match status" value="1"/>
</dbReference>
<sequence>AQREGSQKGAVGYLFLKKEIPPLLLQLQRSVIAESPGQSACLVVLVLIAQPHAELAMQATRTPTISVFADCSIPAGLRIGPVPGIFKLGKYVSDRKELGVKKKIRLVRGEFVDESGSAVPDWIGLIRAARNSQEQNLEAVSDLPGGQIFYRVIREIQTGEELSVWYSNALAQWFDIPTTATPTHDEKGEERYICWYCWRIFKYPNTLKAHVHFHCALSNGRSLVSNEQMRGTDNFNRSPKSGDIPNTSSSPRNGHSTFMSDAVKPFANKMGLSKKTSAEEQDRALDMSVTSTRNPGHILGLGGTSSVLNSMGFHPGVRSAFKPMGLARDEPNVKPNSIGFSKLLGNIKSVRTLNEPLPNVHPTKCAHPMDSTPPVIPCANTIRGFPLLPHFEETSAFKHVESRMHPALSPSRYSQLPAGFHFERFSLPQFDGGKSYNGDCNIPLMPFTVYNGELLYSSPYYPLKFHFGNLLKYPDYFGAPALNPDLNAITNIDREIAMHTQQLSEIAVEKNRSRLESMPASNTNSGKPKKGHLCLYCGKLYSRKYGLKIHMRTHTGYKPLKCKVCFRPFGDPSNLNKHIRLHAEGNTPYRCEFCGKVLVRRRDLERHVKSRHPGQSIKKSEDKMEGIFEDAEQKSDNDSDVDVCFTDDQSDQESSKNND</sequence>
<evidence type="ECO:0000313" key="20">
    <source>
        <dbReference type="Proteomes" id="UP000281406"/>
    </source>
</evidence>
<evidence type="ECO:0000256" key="10">
    <source>
        <dbReference type="ARBA" id="ARBA00023125"/>
    </source>
</evidence>
<dbReference type="GO" id="GO:0010468">
    <property type="term" value="P:regulation of gene expression"/>
    <property type="evidence" value="ECO:0007669"/>
    <property type="project" value="TreeGrafter"/>
</dbReference>
<dbReference type="SMART" id="SM00355">
    <property type="entry name" value="ZnF_C2H2"/>
    <property type="match status" value="4"/>
</dbReference>
<dbReference type="GO" id="GO:0005634">
    <property type="term" value="C:nucleus"/>
    <property type="evidence" value="ECO:0007669"/>
    <property type="project" value="UniProtKB-SubCell"/>
</dbReference>
<evidence type="ECO:0000256" key="15">
    <source>
        <dbReference type="PROSITE-ProRule" id="PRU00042"/>
    </source>
</evidence>
<dbReference type="SUPFAM" id="SSF82199">
    <property type="entry name" value="SET domain"/>
    <property type="match status" value="1"/>
</dbReference>
<evidence type="ECO:0000259" key="18">
    <source>
        <dbReference type="PROSITE" id="PS50280"/>
    </source>
</evidence>
<dbReference type="InterPro" id="IPR050331">
    <property type="entry name" value="Zinc_finger"/>
</dbReference>
<dbReference type="SUPFAM" id="SSF57667">
    <property type="entry name" value="beta-beta-alpha zinc fingers"/>
    <property type="match status" value="2"/>
</dbReference>
<evidence type="ECO:0000256" key="9">
    <source>
        <dbReference type="ARBA" id="ARBA00023015"/>
    </source>
</evidence>
<dbReference type="GO" id="GO:0003677">
    <property type="term" value="F:DNA binding"/>
    <property type="evidence" value="ECO:0007669"/>
    <property type="project" value="UniProtKB-KW"/>
</dbReference>
<evidence type="ECO:0000256" key="8">
    <source>
        <dbReference type="ARBA" id="ARBA00022833"/>
    </source>
</evidence>
<keyword evidence="6" id="KW-0677">Repeat</keyword>
<name>A0A3N0XTA1_ANAGA</name>
<dbReference type="PROSITE" id="PS50157">
    <property type="entry name" value="ZINC_FINGER_C2H2_2"/>
    <property type="match status" value="4"/>
</dbReference>
<evidence type="ECO:0000256" key="3">
    <source>
        <dbReference type="ARBA" id="ARBA00022679"/>
    </source>
</evidence>
<feature type="region of interest" description="Disordered" evidence="16">
    <location>
        <begin position="229"/>
        <end position="258"/>
    </location>
</feature>
<feature type="region of interest" description="Disordered" evidence="16">
    <location>
        <begin position="605"/>
        <end position="659"/>
    </location>
</feature>
<feature type="domain" description="C2H2-type" evidence="17">
    <location>
        <begin position="560"/>
        <end position="587"/>
    </location>
</feature>
<dbReference type="OrthoDB" id="9998363at2759"/>
<dbReference type="GO" id="GO:0008270">
    <property type="term" value="F:zinc ion binding"/>
    <property type="evidence" value="ECO:0007669"/>
    <property type="project" value="UniProtKB-KW"/>
</dbReference>
<evidence type="ECO:0000256" key="7">
    <source>
        <dbReference type="ARBA" id="ARBA00022771"/>
    </source>
</evidence>
<dbReference type="CDD" id="cd19197">
    <property type="entry name" value="PR-SET_PRDM13"/>
    <property type="match status" value="1"/>
</dbReference>
<keyword evidence="5" id="KW-0479">Metal-binding</keyword>
<evidence type="ECO:0000256" key="4">
    <source>
        <dbReference type="ARBA" id="ARBA00022691"/>
    </source>
</evidence>
<feature type="domain" description="C2H2-type" evidence="17">
    <location>
        <begin position="192"/>
        <end position="214"/>
    </location>
</feature>
<evidence type="ECO:0000313" key="19">
    <source>
        <dbReference type="EMBL" id="ROJ29273.1"/>
    </source>
</evidence>
<gene>
    <name evidence="19" type="ORF">DPX16_13717</name>
</gene>
<feature type="domain" description="SET" evidence="18">
    <location>
        <begin position="51"/>
        <end position="167"/>
    </location>
</feature>
<evidence type="ECO:0000256" key="2">
    <source>
        <dbReference type="ARBA" id="ARBA00022603"/>
    </source>
</evidence>
<evidence type="ECO:0000256" key="11">
    <source>
        <dbReference type="ARBA" id="ARBA00023163"/>
    </source>
</evidence>
<keyword evidence="9" id="KW-0805">Transcription regulation</keyword>
<dbReference type="PANTHER" id="PTHR16515:SF21">
    <property type="entry name" value="PR DOMAIN ZINC FINGER PROTEIN 13"/>
    <property type="match status" value="1"/>
</dbReference>
<evidence type="ECO:0000256" key="1">
    <source>
        <dbReference type="ARBA" id="ARBA00004123"/>
    </source>
</evidence>
<evidence type="ECO:0000256" key="12">
    <source>
        <dbReference type="ARBA" id="ARBA00023242"/>
    </source>
</evidence>
<dbReference type="AlphaFoldDB" id="A0A3N0XTA1"/>
<dbReference type="Pfam" id="PF00096">
    <property type="entry name" value="zf-C2H2"/>
    <property type="match status" value="3"/>
</dbReference>
<feature type="compositionally biased region" description="Basic and acidic residues" evidence="16">
    <location>
        <begin position="618"/>
        <end position="637"/>
    </location>
</feature>
<keyword evidence="4" id="KW-0949">S-adenosyl-L-methionine</keyword>
<dbReference type="InterPro" id="IPR001214">
    <property type="entry name" value="SET_dom"/>
</dbReference>
<keyword evidence="20" id="KW-1185">Reference proteome</keyword>
<dbReference type="Proteomes" id="UP000281406">
    <property type="component" value="Unassembled WGS sequence"/>
</dbReference>
<dbReference type="EMBL" id="RJVU01062584">
    <property type="protein sequence ID" value="ROJ29273.1"/>
    <property type="molecule type" value="Genomic_DNA"/>
</dbReference>
<dbReference type="FunFam" id="3.30.160.60:FF:000616">
    <property type="entry name" value="PR domain zinc finger protein 13"/>
    <property type="match status" value="1"/>
</dbReference>
<proteinExistence type="predicted"/>
<evidence type="ECO:0000256" key="5">
    <source>
        <dbReference type="ARBA" id="ARBA00022723"/>
    </source>
</evidence>
<organism evidence="19 20">
    <name type="scientific">Anabarilius grahami</name>
    <name type="common">Kanglang fish</name>
    <name type="synonym">Barilius grahami</name>
    <dbReference type="NCBI Taxonomy" id="495550"/>
    <lineage>
        <taxon>Eukaryota</taxon>
        <taxon>Metazoa</taxon>
        <taxon>Chordata</taxon>
        <taxon>Craniata</taxon>
        <taxon>Vertebrata</taxon>
        <taxon>Euteleostomi</taxon>
        <taxon>Actinopterygii</taxon>
        <taxon>Neopterygii</taxon>
        <taxon>Teleostei</taxon>
        <taxon>Ostariophysi</taxon>
        <taxon>Cypriniformes</taxon>
        <taxon>Xenocyprididae</taxon>
        <taxon>Xenocypridinae</taxon>
        <taxon>Xenocypridinae incertae sedis</taxon>
        <taxon>Anabarilius</taxon>
    </lineage>
</organism>
<evidence type="ECO:0000256" key="14">
    <source>
        <dbReference type="ARBA" id="ARBA00079748"/>
    </source>
</evidence>
<dbReference type="InterPro" id="IPR036236">
    <property type="entry name" value="Znf_C2H2_sf"/>
</dbReference>
<reference evidence="19 20" key="1">
    <citation type="submission" date="2018-10" db="EMBL/GenBank/DDBJ databases">
        <title>Genome assembly for a Yunnan-Guizhou Plateau 3E fish, Anabarilius grahami (Regan), and its evolutionary and genetic applications.</title>
        <authorList>
            <person name="Jiang W."/>
        </authorList>
    </citation>
    <scope>NUCLEOTIDE SEQUENCE [LARGE SCALE GENOMIC DNA]</scope>
    <source>
        <strain evidence="19">AG-KIZ</strain>
        <tissue evidence="19">Muscle</tissue>
    </source>
</reference>
<dbReference type="Pfam" id="PF21549">
    <property type="entry name" value="PRDM2_PR"/>
    <property type="match status" value="1"/>
</dbReference>
<feature type="domain" description="C2H2-type" evidence="17">
    <location>
        <begin position="589"/>
        <end position="617"/>
    </location>
</feature>
<evidence type="ECO:0000256" key="13">
    <source>
        <dbReference type="ARBA" id="ARBA00073654"/>
    </source>
</evidence>
<dbReference type="Gene3D" id="2.170.270.10">
    <property type="entry name" value="SET domain"/>
    <property type="match status" value="1"/>
</dbReference>
<keyword evidence="12" id="KW-0539">Nucleus</keyword>
<evidence type="ECO:0000256" key="16">
    <source>
        <dbReference type="SAM" id="MobiDB-lite"/>
    </source>
</evidence>
<keyword evidence="10" id="KW-0238">DNA-binding</keyword>
<dbReference type="InterPro" id="IPR013087">
    <property type="entry name" value="Znf_C2H2_type"/>
</dbReference>
<dbReference type="InterPro" id="IPR044407">
    <property type="entry name" value="PRDM13_PR/SET"/>
</dbReference>
<dbReference type="InterPro" id="IPR046341">
    <property type="entry name" value="SET_dom_sf"/>
</dbReference>
<feature type="domain" description="C2H2-type" evidence="17">
    <location>
        <begin position="532"/>
        <end position="559"/>
    </location>
</feature>
<keyword evidence="2" id="KW-0489">Methyltransferase</keyword>
<keyword evidence="7 15" id="KW-0863">Zinc-finger</keyword>
<evidence type="ECO:0000256" key="6">
    <source>
        <dbReference type="ARBA" id="ARBA00022737"/>
    </source>
</evidence>
<dbReference type="FunFam" id="2.170.270.10:FF:000027">
    <property type="entry name" value="PR domain zinc finger protein 13"/>
    <property type="match status" value="1"/>
</dbReference>
<dbReference type="GO" id="GO:0008168">
    <property type="term" value="F:methyltransferase activity"/>
    <property type="evidence" value="ECO:0007669"/>
    <property type="project" value="UniProtKB-KW"/>
</dbReference>
<evidence type="ECO:0000259" key="17">
    <source>
        <dbReference type="PROSITE" id="PS50157"/>
    </source>
</evidence>
<feature type="non-terminal residue" evidence="19">
    <location>
        <position position="1"/>
    </location>
</feature>
<dbReference type="FunFam" id="3.30.160.60:FF:003426">
    <property type="entry name" value="PR domain zinc finger protein 13-like"/>
    <property type="match status" value="1"/>
</dbReference>
<protein>
    <recommendedName>
        <fullName evidence="13">PR domain zinc finger protein 13</fullName>
    </recommendedName>
    <alternativeName>
        <fullName evidence="14">PR domain-containing protein 13</fullName>
    </alternativeName>
</protein>
<keyword evidence="11" id="KW-0804">Transcription</keyword>
<dbReference type="FunFam" id="3.30.160.60:FF:000743">
    <property type="entry name" value="PR domain zinc finger protein 13"/>
    <property type="match status" value="1"/>
</dbReference>
<comment type="caution">
    <text evidence="19">The sequence shown here is derived from an EMBL/GenBank/DDBJ whole genome shotgun (WGS) entry which is preliminary data.</text>
</comment>
<accession>A0A3N0XTA1</accession>
<dbReference type="PROSITE" id="PS00028">
    <property type="entry name" value="ZINC_FINGER_C2H2_1"/>
    <property type="match status" value="4"/>
</dbReference>
<keyword evidence="3" id="KW-0808">Transferase</keyword>
<comment type="subcellular location">
    <subcellularLocation>
        <location evidence="1">Nucleus</location>
    </subcellularLocation>
</comment>
<dbReference type="PANTHER" id="PTHR16515">
    <property type="entry name" value="PR DOMAIN ZINC FINGER PROTEIN"/>
    <property type="match status" value="1"/>
</dbReference>
<dbReference type="Gene3D" id="3.30.160.60">
    <property type="entry name" value="Classic Zinc Finger"/>
    <property type="match status" value="3"/>
</dbReference>
<keyword evidence="8" id="KW-0862">Zinc</keyword>